<organism evidence="6 7">
    <name type="scientific">Camellia sinensis var. sinensis</name>
    <name type="common">China tea</name>
    <dbReference type="NCBI Taxonomy" id="542762"/>
    <lineage>
        <taxon>Eukaryota</taxon>
        <taxon>Viridiplantae</taxon>
        <taxon>Streptophyta</taxon>
        <taxon>Embryophyta</taxon>
        <taxon>Tracheophyta</taxon>
        <taxon>Spermatophyta</taxon>
        <taxon>Magnoliopsida</taxon>
        <taxon>eudicotyledons</taxon>
        <taxon>Gunneridae</taxon>
        <taxon>Pentapetalae</taxon>
        <taxon>asterids</taxon>
        <taxon>Ericales</taxon>
        <taxon>Theaceae</taxon>
        <taxon>Camellia</taxon>
    </lineage>
</organism>
<evidence type="ECO:0000256" key="1">
    <source>
        <dbReference type="ARBA" id="ARBA00004474"/>
    </source>
</evidence>
<feature type="region of interest" description="Disordered" evidence="4">
    <location>
        <begin position="1"/>
        <end position="20"/>
    </location>
</feature>
<gene>
    <name evidence="6" type="ORF">TEA_014809</name>
</gene>
<dbReference type="PANTHER" id="PTHR31906">
    <property type="entry name" value="PLASTID-LIPID-ASSOCIATED PROTEIN 4, CHLOROPLASTIC-RELATED"/>
    <property type="match status" value="1"/>
</dbReference>
<feature type="compositionally biased region" description="Polar residues" evidence="4">
    <location>
        <begin position="90"/>
        <end position="99"/>
    </location>
</feature>
<feature type="domain" description="Plastid lipid-associated protein/fibrillin conserved" evidence="5">
    <location>
        <begin position="168"/>
        <end position="193"/>
    </location>
</feature>
<protein>
    <recommendedName>
        <fullName evidence="5">Plastid lipid-associated protein/fibrillin conserved domain-containing protein</fullName>
    </recommendedName>
</protein>
<dbReference type="Proteomes" id="UP000306102">
    <property type="component" value="Unassembled WGS sequence"/>
</dbReference>
<comment type="caution">
    <text evidence="6">The sequence shown here is derived from an EMBL/GenBank/DDBJ whole genome shotgun (WGS) entry which is preliminary data.</text>
</comment>
<keyword evidence="2" id="KW-0934">Plastid</keyword>
<dbReference type="InterPro" id="IPR006843">
    <property type="entry name" value="PAP/fibrillin_dom"/>
</dbReference>
<evidence type="ECO:0000259" key="5">
    <source>
        <dbReference type="Pfam" id="PF04755"/>
    </source>
</evidence>
<evidence type="ECO:0000313" key="7">
    <source>
        <dbReference type="Proteomes" id="UP000306102"/>
    </source>
</evidence>
<dbReference type="GO" id="GO:0009536">
    <property type="term" value="C:plastid"/>
    <property type="evidence" value="ECO:0007669"/>
    <property type="project" value="UniProtKB-SubCell"/>
</dbReference>
<proteinExistence type="predicted"/>
<feature type="domain" description="Plastid lipid-associated protein/fibrillin conserved" evidence="5">
    <location>
        <begin position="101"/>
        <end position="150"/>
    </location>
</feature>
<dbReference type="STRING" id="542762.A0A4V3WPE6"/>
<evidence type="ECO:0000256" key="4">
    <source>
        <dbReference type="SAM" id="MobiDB-lite"/>
    </source>
</evidence>
<dbReference type="EMBL" id="SDRB02004306">
    <property type="protein sequence ID" value="THG16087.1"/>
    <property type="molecule type" value="Genomic_DNA"/>
</dbReference>
<reference evidence="6 7" key="1">
    <citation type="journal article" date="2018" name="Proc. Natl. Acad. Sci. U.S.A.">
        <title>Draft genome sequence of Camellia sinensis var. sinensis provides insights into the evolution of the tea genome and tea quality.</title>
        <authorList>
            <person name="Wei C."/>
            <person name="Yang H."/>
            <person name="Wang S."/>
            <person name="Zhao J."/>
            <person name="Liu C."/>
            <person name="Gao L."/>
            <person name="Xia E."/>
            <person name="Lu Y."/>
            <person name="Tai Y."/>
            <person name="She G."/>
            <person name="Sun J."/>
            <person name="Cao H."/>
            <person name="Tong W."/>
            <person name="Gao Q."/>
            <person name="Li Y."/>
            <person name="Deng W."/>
            <person name="Jiang X."/>
            <person name="Wang W."/>
            <person name="Chen Q."/>
            <person name="Zhang S."/>
            <person name="Li H."/>
            <person name="Wu J."/>
            <person name="Wang P."/>
            <person name="Li P."/>
            <person name="Shi C."/>
            <person name="Zheng F."/>
            <person name="Jian J."/>
            <person name="Huang B."/>
            <person name="Shan D."/>
            <person name="Shi M."/>
            <person name="Fang C."/>
            <person name="Yue Y."/>
            <person name="Li F."/>
            <person name="Li D."/>
            <person name="Wei S."/>
            <person name="Han B."/>
            <person name="Jiang C."/>
            <person name="Yin Y."/>
            <person name="Xia T."/>
            <person name="Zhang Z."/>
            <person name="Bennetzen J.L."/>
            <person name="Zhao S."/>
            <person name="Wan X."/>
        </authorList>
    </citation>
    <scope>NUCLEOTIDE SEQUENCE [LARGE SCALE GENOMIC DNA]</scope>
    <source>
        <strain evidence="7">cv. Shuchazao</strain>
        <tissue evidence="6">Leaf</tissue>
    </source>
</reference>
<keyword evidence="3" id="KW-0809">Transit peptide</keyword>
<keyword evidence="7" id="KW-1185">Reference proteome</keyword>
<dbReference type="Pfam" id="PF04755">
    <property type="entry name" value="PAP_fibrillin"/>
    <property type="match status" value="2"/>
</dbReference>
<dbReference type="InterPro" id="IPR039633">
    <property type="entry name" value="PAP"/>
</dbReference>
<evidence type="ECO:0000256" key="2">
    <source>
        <dbReference type="ARBA" id="ARBA00022640"/>
    </source>
</evidence>
<evidence type="ECO:0000256" key="3">
    <source>
        <dbReference type="ARBA" id="ARBA00022946"/>
    </source>
</evidence>
<comment type="subcellular location">
    <subcellularLocation>
        <location evidence="1">Plastid</location>
    </subcellularLocation>
</comment>
<sequence length="201" mass="22545">MPMAAATTAKLAQPPIPSCSQVVPQIGTSMTKMMMLMMMRSHRPFSTTQSMKKKSSTRFGVGEQRRRRRSSSSGCLLGSEEDQQQHKVAESSSSTPTPTLIKQNLSLALQGINRGIFGVPSAKKSEIEGLVKLLESMNPTPDPTLFLDKLMNVFRKNYDLLLDIFNPEGWLEITYVDDTLRIGRDDKGNIFILERYEENKT</sequence>
<accession>A0A4V3WPE6</accession>
<evidence type="ECO:0000313" key="6">
    <source>
        <dbReference type="EMBL" id="THG16087.1"/>
    </source>
</evidence>
<dbReference type="AlphaFoldDB" id="A0A4V3WPE6"/>
<feature type="region of interest" description="Disordered" evidence="4">
    <location>
        <begin position="44"/>
        <end position="99"/>
    </location>
</feature>
<name>A0A4V3WPE6_CAMSN</name>